<proteinExistence type="predicted"/>
<feature type="domain" description="VOC" evidence="1">
    <location>
        <begin position="4"/>
        <end position="124"/>
    </location>
</feature>
<reference evidence="2 3" key="1">
    <citation type="submission" date="2024-07" db="EMBL/GenBank/DDBJ databases">
        <authorList>
            <person name="Kang M."/>
        </authorList>
    </citation>
    <scope>NUCLEOTIDE SEQUENCE [LARGE SCALE GENOMIC DNA]</scope>
    <source>
        <strain evidence="2 3">DFM31</strain>
    </source>
</reference>
<evidence type="ECO:0000313" key="3">
    <source>
        <dbReference type="Proteomes" id="UP001553161"/>
    </source>
</evidence>
<keyword evidence="3" id="KW-1185">Reference proteome</keyword>
<dbReference type="Gene3D" id="3.10.180.10">
    <property type="entry name" value="2,3-Dihydroxybiphenyl 1,2-Dioxygenase, domain 1"/>
    <property type="match status" value="1"/>
</dbReference>
<dbReference type="InterPro" id="IPR037523">
    <property type="entry name" value="VOC_core"/>
</dbReference>
<dbReference type="SUPFAM" id="SSF54593">
    <property type="entry name" value="Glyoxalase/Bleomycin resistance protein/Dihydroxybiphenyl dioxygenase"/>
    <property type="match status" value="1"/>
</dbReference>
<dbReference type="InterPro" id="IPR029068">
    <property type="entry name" value="Glyas_Bleomycin-R_OHBP_Dase"/>
</dbReference>
<organism evidence="2 3">
    <name type="scientific">Meridianimarinicoccus marinus</name>
    <dbReference type="NCBI Taxonomy" id="3231483"/>
    <lineage>
        <taxon>Bacteria</taxon>
        <taxon>Pseudomonadati</taxon>
        <taxon>Pseudomonadota</taxon>
        <taxon>Alphaproteobacteria</taxon>
        <taxon>Rhodobacterales</taxon>
        <taxon>Paracoccaceae</taxon>
        <taxon>Meridianimarinicoccus</taxon>
    </lineage>
</organism>
<dbReference type="Pfam" id="PF00903">
    <property type="entry name" value="Glyoxalase"/>
    <property type="match status" value="1"/>
</dbReference>
<dbReference type="EMBL" id="JBFBVU010000033">
    <property type="protein sequence ID" value="MEV8468621.1"/>
    <property type="molecule type" value="Genomic_DNA"/>
</dbReference>
<dbReference type="Proteomes" id="UP001553161">
    <property type="component" value="Unassembled WGS sequence"/>
</dbReference>
<dbReference type="InterPro" id="IPR004360">
    <property type="entry name" value="Glyas_Fos-R_dOase_dom"/>
</dbReference>
<dbReference type="RefSeq" id="WP_366194574.1">
    <property type="nucleotide sequence ID" value="NZ_JBFBVU010000033.1"/>
</dbReference>
<protein>
    <submittedName>
        <fullName evidence="2">VOC family protein</fullName>
    </submittedName>
</protein>
<evidence type="ECO:0000259" key="1">
    <source>
        <dbReference type="PROSITE" id="PS51819"/>
    </source>
</evidence>
<name>A0ABV3LAZ5_9RHOB</name>
<sequence length="125" mass="13109">MSFTPDHATVWIEIPVTDLGKSIAFYEAATGGKLDRQQMGPNETAVFQTADPAGGVAGHLYEGKPATQGQGPTIHLAVAGTLEEALERLRKAGGTVLSDAIPIPAGRFAYCQDLDGNSIGLFEHS</sequence>
<dbReference type="PANTHER" id="PTHR33993">
    <property type="entry name" value="GLYOXALASE-RELATED"/>
    <property type="match status" value="1"/>
</dbReference>
<accession>A0ABV3LAZ5</accession>
<comment type="caution">
    <text evidence="2">The sequence shown here is derived from an EMBL/GenBank/DDBJ whole genome shotgun (WGS) entry which is preliminary data.</text>
</comment>
<evidence type="ECO:0000313" key="2">
    <source>
        <dbReference type="EMBL" id="MEV8468621.1"/>
    </source>
</evidence>
<gene>
    <name evidence="2" type="ORF">AB0T83_17765</name>
</gene>
<dbReference type="PROSITE" id="PS51819">
    <property type="entry name" value="VOC"/>
    <property type="match status" value="1"/>
</dbReference>
<dbReference type="InterPro" id="IPR052164">
    <property type="entry name" value="Anthracycline_SecMetBiosynth"/>
</dbReference>
<dbReference type="CDD" id="cd07247">
    <property type="entry name" value="SgaA_N_like"/>
    <property type="match status" value="1"/>
</dbReference>